<keyword evidence="3" id="KW-1185">Reference proteome</keyword>
<name>A0ABP6L4F1_9ACTN</name>
<proteinExistence type="predicted"/>
<dbReference type="EMBL" id="BAAAWD010000019">
    <property type="protein sequence ID" value="GAA3030895.1"/>
    <property type="molecule type" value="Genomic_DNA"/>
</dbReference>
<organism evidence="2 3">
    <name type="scientific">Streptosporangium longisporum</name>
    <dbReference type="NCBI Taxonomy" id="46187"/>
    <lineage>
        <taxon>Bacteria</taxon>
        <taxon>Bacillati</taxon>
        <taxon>Actinomycetota</taxon>
        <taxon>Actinomycetes</taxon>
        <taxon>Streptosporangiales</taxon>
        <taxon>Streptosporangiaceae</taxon>
        <taxon>Streptosporangium</taxon>
    </lineage>
</organism>
<protein>
    <submittedName>
        <fullName evidence="2">Uncharacterized protein</fullName>
    </submittedName>
</protein>
<gene>
    <name evidence="2" type="ORF">GCM10017559_67260</name>
</gene>
<reference evidence="3" key="1">
    <citation type="journal article" date="2019" name="Int. J. Syst. Evol. Microbiol.">
        <title>The Global Catalogue of Microorganisms (GCM) 10K type strain sequencing project: providing services to taxonomists for standard genome sequencing and annotation.</title>
        <authorList>
            <consortium name="The Broad Institute Genomics Platform"/>
            <consortium name="The Broad Institute Genome Sequencing Center for Infectious Disease"/>
            <person name="Wu L."/>
            <person name="Ma J."/>
        </authorList>
    </citation>
    <scope>NUCLEOTIDE SEQUENCE [LARGE SCALE GENOMIC DNA]</scope>
    <source>
        <strain evidence="3">JCM 3106</strain>
    </source>
</reference>
<evidence type="ECO:0000313" key="3">
    <source>
        <dbReference type="Proteomes" id="UP001499930"/>
    </source>
</evidence>
<comment type="caution">
    <text evidence="2">The sequence shown here is derived from an EMBL/GenBank/DDBJ whole genome shotgun (WGS) entry which is preliminary data.</text>
</comment>
<feature type="region of interest" description="Disordered" evidence="1">
    <location>
        <begin position="77"/>
        <end position="99"/>
    </location>
</feature>
<evidence type="ECO:0000256" key="1">
    <source>
        <dbReference type="SAM" id="MobiDB-lite"/>
    </source>
</evidence>
<accession>A0ABP6L4F1</accession>
<dbReference type="Proteomes" id="UP001499930">
    <property type="component" value="Unassembled WGS sequence"/>
</dbReference>
<evidence type="ECO:0000313" key="2">
    <source>
        <dbReference type="EMBL" id="GAA3030895.1"/>
    </source>
</evidence>
<sequence>MRAGTEDRGSLPTARQATATAGERRLQDRLGLGDGGGRVIVVDAIDDRAAGFSSFHGFLPVKDDPRRPVMKTAAARAALAASRPRPTIRCHGSGPTDEN</sequence>
<feature type="region of interest" description="Disordered" evidence="1">
    <location>
        <begin position="1"/>
        <end position="29"/>
    </location>
</feature>